<gene>
    <name evidence="6" type="ORF">WR164_13450</name>
</gene>
<sequence length="167" mass="18815">MSKKNKNKIKKTLVEKMLDRAKVPYKQFVFPTHEEGDVAQMDVDHSGVDEHHIYKTLVLEGKKTGPLVGVVPLDNHLDEKELARVSGNKKVEMIPLKKLLKTTGYAHGANTPIGIWEKFKYPVFIDKEAQKQGQIIVSSGQIGRSVEVDAEQLKNLVHAQFADLEMK</sequence>
<protein>
    <recommendedName>
        <fullName evidence="4">Cys-tRNA(Pro)/Cys-tRNA(Cys) deacylase</fullName>
        <ecNumber evidence="4">4.2.-.-</ecNumber>
    </recommendedName>
</protein>
<dbReference type="Proteomes" id="UP001144204">
    <property type="component" value="Unassembled WGS sequence"/>
</dbReference>
<evidence type="ECO:0000256" key="1">
    <source>
        <dbReference type="ARBA" id="ARBA00009798"/>
    </source>
</evidence>
<name>A0A9W6B216_9LACO</name>
<comment type="similarity">
    <text evidence="1 4">Belongs to the prolyl-tRNA editing family. YbaK/EbsC subfamily.</text>
</comment>
<keyword evidence="7" id="KW-1185">Reference proteome</keyword>
<evidence type="ECO:0000256" key="4">
    <source>
        <dbReference type="PIRNR" id="PIRNR006181"/>
    </source>
</evidence>
<dbReference type="CDD" id="cd00002">
    <property type="entry name" value="YbaK_deacylase"/>
    <property type="match status" value="1"/>
</dbReference>
<dbReference type="GO" id="GO:0002161">
    <property type="term" value="F:aminoacyl-tRNA deacylase activity"/>
    <property type="evidence" value="ECO:0007669"/>
    <property type="project" value="InterPro"/>
</dbReference>
<dbReference type="RefSeq" id="WP_286136835.1">
    <property type="nucleotide sequence ID" value="NZ_BRPL01000002.1"/>
</dbReference>
<dbReference type="SUPFAM" id="SSF55826">
    <property type="entry name" value="YbaK/ProRS associated domain"/>
    <property type="match status" value="1"/>
</dbReference>
<dbReference type="InterPro" id="IPR007214">
    <property type="entry name" value="YbaK/aa-tRNA-synth-assoc-dom"/>
</dbReference>
<dbReference type="GO" id="GO:0016829">
    <property type="term" value="F:lyase activity"/>
    <property type="evidence" value="ECO:0007669"/>
    <property type="project" value="UniProtKB-KW"/>
</dbReference>
<dbReference type="InterPro" id="IPR004369">
    <property type="entry name" value="Prolyl-tRNA_editing_YbaK/EbsC"/>
</dbReference>
<dbReference type="EMBL" id="BRPL01000002">
    <property type="protein sequence ID" value="GLB47366.1"/>
    <property type="molecule type" value="Genomic_DNA"/>
</dbReference>
<evidence type="ECO:0000313" key="7">
    <source>
        <dbReference type="Proteomes" id="UP001144204"/>
    </source>
</evidence>
<dbReference type="PANTHER" id="PTHR30411">
    <property type="entry name" value="CYTOPLASMIC PROTEIN"/>
    <property type="match status" value="1"/>
</dbReference>
<organism evidence="6 7">
    <name type="scientific">Philodulcilactobacillus myokoensis</name>
    <dbReference type="NCBI Taxonomy" id="2929573"/>
    <lineage>
        <taxon>Bacteria</taxon>
        <taxon>Bacillati</taxon>
        <taxon>Bacillota</taxon>
        <taxon>Bacilli</taxon>
        <taxon>Lactobacillales</taxon>
        <taxon>Lactobacillaceae</taxon>
        <taxon>Philodulcilactobacillus</taxon>
    </lineage>
</organism>
<proteinExistence type="inferred from homology"/>
<evidence type="ECO:0000259" key="5">
    <source>
        <dbReference type="Pfam" id="PF04073"/>
    </source>
</evidence>
<dbReference type="Gene3D" id="3.90.960.10">
    <property type="entry name" value="YbaK/aminoacyl-tRNA synthetase-associated domain"/>
    <property type="match status" value="1"/>
</dbReference>
<dbReference type="GO" id="GO:0006412">
    <property type="term" value="P:translation"/>
    <property type="evidence" value="ECO:0007669"/>
    <property type="project" value="UniProtKB-KW"/>
</dbReference>
<dbReference type="InterPro" id="IPR036754">
    <property type="entry name" value="YbaK/aa-tRNA-synt-asso_dom_sf"/>
</dbReference>
<dbReference type="PANTHER" id="PTHR30411:SF0">
    <property type="entry name" value="CYS-TRNA(PRO)_CYS-TRNA(CYS) DEACYLASE YBAK"/>
    <property type="match status" value="1"/>
</dbReference>
<dbReference type="NCBIfam" id="TIGR00011">
    <property type="entry name" value="YbaK_EbsC"/>
    <property type="match status" value="1"/>
</dbReference>
<dbReference type="AlphaFoldDB" id="A0A9W6B216"/>
<keyword evidence="3 4" id="KW-0456">Lyase</keyword>
<dbReference type="PIRSF" id="PIRSF006181">
    <property type="entry name" value="EbsC_YbaK"/>
    <property type="match status" value="1"/>
</dbReference>
<comment type="caution">
    <text evidence="6">The sequence shown here is derived from an EMBL/GenBank/DDBJ whole genome shotgun (WGS) entry which is preliminary data.</text>
</comment>
<evidence type="ECO:0000313" key="6">
    <source>
        <dbReference type="EMBL" id="GLB47366.1"/>
    </source>
</evidence>
<feature type="domain" description="YbaK/aminoacyl-tRNA synthetase-associated" evidence="5">
    <location>
        <begin position="44"/>
        <end position="155"/>
    </location>
</feature>
<reference evidence="6" key="1">
    <citation type="submission" date="2022-07" db="EMBL/GenBank/DDBJ databases">
        <authorList>
            <person name="Kouya T."/>
            <person name="Ishiyama Y."/>
        </authorList>
    </citation>
    <scope>NUCLEOTIDE SEQUENCE</scope>
    <source>
        <strain evidence="6">WR16-4</strain>
    </source>
</reference>
<reference evidence="6" key="2">
    <citation type="journal article" date="2023" name="PLoS ONE">
        <title>Philodulcilactobacillus myokoensis gen. nov., sp. nov., a fructophilic, acidophilic, and agar-phobic lactic acid bacterium isolated from fermented vegetable extracts.</title>
        <authorList>
            <person name="Kouya T."/>
            <person name="Ishiyama Y."/>
            <person name="Ohashi S."/>
            <person name="Kumakubo R."/>
            <person name="Yamazaki T."/>
            <person name="Otaki T."/>
        </authorList>
    </citation>
    <scope>NUCLEOTIDE SEQUENCE</scope>
    <source>
        <strain evidence="6">WR16-4</strain>
    </source>
</reference>
<dbReference type="EC" id="4.2.-.-" evidence="4"/>
<evidence type="ECO:0000256" key="2">
    <source>
        <dbReference type="ARBA" id="ARBA00022917"/>
    </source>
</evidence>
<dbReference type="Pfam" id="PF04073">
    <property type="entry name" value="tRNA_edit"/>
    <property type="match status" value="1"/>
</dbReference>
<accession>A0A9W6B216</accession>
<keyword evidence="2 4" id="KW-0648">Protein biosynthesis</keyword>
<evidence type="ECO:0000256" key="3">
    <source>
        <dbReference type="ARBA" id="ARBA00023239"/>
    </source>
</evidence>